<reference evidence="2" key="1">
    <citation type="journal article" date="2016" name="Nature">
        <title>Genome evolution in the allotetraploid frog Xenopus laevis.</title>
        <authorList>
            <person name="Session A.M."/>
            <person name="Uno Y."/>
            <person name="Kwon T."/>
            <person name="Chapman J.A."/>
            <person name="Toyoda A."/>
            <person name="Takahashi S."/>
            <person name="Fukui A."/>
            <person name="Hikosaka A."/>
            <person name="Suzuki A."/>
            <person name="Kondo M."/>
            <person name="van Heeringen S.J."/>
            <person name="Quigley I."/>
            <person name="Heinz S."/>
            <person name="Ogino H."/>
            <person name="Ochi H."/>
            <person name="Hellsten U."/>
            <person name="Lyons J.B."/>
            <person name="Simakov O."/>
            <person name="Putnam N."/>
            <person name="Stites J."/>
            <person name="Kuroki Y."/>
            <person name="Tanaka T."/>
            <person name="Michiue T."/>
            <person name="Watanabe M."/>
            <person name="Bogdanovic O."/>
            <person name="Lister R."/>
            <person name="Georgiou G."/>
            <person name="Paranjpe S.S."/>
            <person name="van Kruijsbergen I."/>
            <person name="Shu S."/>
            <person name="Carlson J."/>
            <person name="Kinoshita T."/>
            <person name="Ohta Y."/>
            <person name="Mawaribuchi S."/>
            <person name="Jenkins J."/>
            <person name="Grimwood J."/>
            <person name="Schmutz J."/>
            <person name="Mitros T."/>
            <person name="Mozaffari S.V."/>
            <person name="Suzuki Y."/>
            <person name="Haramoto Y."/>
            <person name="Yamamoto T.S."/>
            <person name="Takagi C."/>
            <person name="Heald R."/>
            <person name="Miller K."/>
            <person name="Haudenschild C."/>
            <person name="Kitzman J."/>
            <person name="Nakayama T."/>
            <person name="Izutsu Y."/>
            <person name="Robert J."/>
            <person name="Fortriede J."/>
            <person name="Burns K."/>
            <person name="Lotay V."/>
            <person name="Karimi K."/>
            <person name="Yasuoka Y."/>
            <person name="Dichmann D.S."/>
            <person name="Flajnik M.F."/>
            <person name="Houston D.W."/>
            <person name="Shendure J."/>
            <person name="DuPasquier L."/>
            <person name="Vize P.D."/>
            <person name="Zorn A.M."/>
            <person name="Ito M."/>
            <person name="Marcotte E.M."/>
            <person name="Wallingford J.B."/>
            <person name="Ito Y."/>
            <person name="Asashima M."/>
            <person name="Ueno N."/>
            <person name="Matsuda Y."/>
            <person name="Veenstra G.J."/>
            <person name="Fujiyama A."/>
            <person name="Harland R.M."/>
            <person name="Taira M."/>
            <person name="Rokhsar D.S."/>
        </authorList>
    </citation>
    <scope>NUCLEOTIDE SEQUENCE [LARGE SCALE GENOMIC DNA]</scope>
    <source>
        <strain evidence="2">J</strain>
    </source>
</reference>
<accession>A0A974HKY3</accession>
<dbReference type="EMBL" id="CM004473">
    <property type="protein sequence ID" value="OCT81889.1"/>
    <property type="molecule type" value="Genomic_DNA"/>
</dbReference>
<evidence type="ECO:0000313" key="1">
    <source>
        <dbReference type="EMBL" id="OCT81889.1"/>
    </source>
</evidence>
<sequence>MLHQISALILVTLKENEVIFFAVIIPNSRCSVLTSLPRSKYLVSAHSMPTTGSQENHMTVRSFFIR</sequence>
<proteinExistence type="predicted"/>
<dbReference type="Proteomes" id="UP000694892">
    <property type="component" value="Chromosome 4S"/>
</dbReference>
<organism evidence="1 2">
    <name type="scientific">Xenopus laevis</name>
    <name type="common">African clawed frog</name>
    <dbReference type="NCBI Taxonomy" id="8355"/>
    <lineage>
        <taxon>Eukaryota</taxon>
        <taxon>Metazoa</taxon>
        <taxon>Chordata</taxon>
        <taxon>Craniata</taxon>
        <taxon>Vertebrata</taxon>
        <taxon>Euteleostomi</taxon>
        <taxon>Amphibia</taxon>
        <taxon>Batrachia</taxon>
        <taxon>Anura</taxon>
        <taxon>Pipoidea</taxon>
        <taxon>Pipidae</taxon>
        <taxon>Xenopodinae</taxon>
        <taxon>Xenopus</taxon>
        <taxon>Xenopus</taxon>
    </lineage>
</organism>
<name>A0A974HKY3_XENLA</name>
<gene>
    <name evidence="1" type="ORF">XELAEV_18024396mg</name>
</gene>
<evidence type="ECO:0000313" key="2">
    <source>
        <dbReference type="Proteomes" id="UP000694892"/>
    </source>
</evidence>
<protein>
    <submittedName>
        <fullName evidence="1">Uncharacterized protein</fullName>
    </submittedName>
</protein>
<dbReference type="AlphaFoldDB" id="A0A974HKY3"/>